<dbReference type="SMART" id="SM00448">
    <property type="entry name" value="REC"/>
    <property type="match status" value="1"/>
</dbReference>
<dbReference type="SMART" id="SM00382">
    <property type="entry name" value="AAA"/>
    <property type="match status" value="1"/>
</dbReference>
<evidence type="ECO:0000256" key="5">
    <source>
        <dbReference type="PROSITE-ProRule" id="PRU00169"/>
    </source>
</evidence>
<name>A0A075WUM0_9BACT</name>
<dbReference type="Gene3D" id="1.10.10.60">
    <property type="entry name" value="Homeodomain-like"/>
    <property type="match status" value="1"/>
</dbReference>
<keyword evidence="9" id="KW-1185">Reference proteome</keyword>
<dbReference type="InterPro" id="IPR025944">
    <property type="entry name" value="Sigma_54_int_dom_CS"/>
</dbReference>
<dbReference type="OrthoDB" id="9803970at2"/>
<dbReference type="Pfam" id="PF25601">
    <property type="entry name" value="AAA_lid_14"/>
    <property type="match status" value="1"/>
</dbReference>
<organism evidence="8 9">
    <name type="scientific">Thermodesulfobacterium commune DSM 2178</name>
    <dbReference type="NCBI Taxonomy" id="289377"/>
    <lineage>
        <taxon>Bacteria</taxon>
        <taxon>Pseudomonadati</taxon>
        <taxon>Thermodesulfobacteriota</taxon>
        <taxon>Thermodesulfobacteria</taxon>
        <taxon>Thermodesulfobacteriales</taxon>
        <taxon>Thermodesulfobacteriaceae</taxon>
        <taxon>Thermodesulfobacterium</taxon>
    </lineage>
</organism>
<keyword evidence="2" id="KW-0067">ATP-binding</keyword>
<evidence type="ECO:0000313" key="8">
    <source>
        <dbReference type="EMBL" id="AIH04113.1"/>
    </source>
</evidence>
<dbReference type="SUPFAM" id="SSF52172">
    <property type="entry name" value="CheY-like"/>
    <property type="match status" value="1"/>
</dbReference>
<dbReference type="SUPFAM" id="SSF52540">
    <property type="entry name" value="P-loop containing nucleoside triphosphate hydrolases"/>
    <property type="match status" value="1"/>
</dbReference>
<dbReference type="Pfam" id="PF00072">
    <property type="entry name" value="Response_reg"/>
    <property type="match status" value="1"/>
</dbReference>
<dbReference type="InterPro" id="IPR001789">
    <property type="entry name" value="Sig_transdc_resp-reg_receiver"/>
</dbReference>
<dbReference type="SUPFAM" id="SSF46689">
    <property type="entry name" value="Homeodomain-like"/>
    <property type="match status" value="1"/>
</dbReference>
<dbReference type="GO" id="GO:0043565">
    <property type="term" value="F:sequence-specific DNA binding"/>
    <property type="evidence" value="ECO:0007669"/>
    <property type="project" value="InterPro"/>
</dbReference>
<dbReference type="KEGG" id="tcm:HL41_04680"/>
<feature type="modified residue" description="4-aspartylphosphate" evidence="5">
    <location>
        <position position="55"/>
    </location>
</feature>
<dbReference type="GO" id="GO:0006355">
    <property type="term" value="P:regulation of DNA-templated transcription"/>
    <property type="evidence" value="ECO:0007669"/>
    <property type="project" value="InterPro"/>
</dbReference>
<dbReference type="InterPro" id="IPR003593">
    <property type="entry name" value="AAA+_ATPase"/>
</dbReference>
<dbReference type="Gene3D" id="1.10.8.60">
    <property type="match status" value="1"/>
</dbReference>
<evidence type="ECO:0000313" key="9">
    <source>
        <dbReference type="Proteomes" id="UP000028481"/>
    </source>
</evidence>
<dbReference type="AlphaFoldDB" id="A0A075WUM0"/>
<dbReference type="EMBL" id="CP008796">
    <property type="protein sequence ID" value="AIH04113.1"/>
    <property type="molecule type" value="Genomic_DNA"/>
</dbReference>
<dbReference type="RefSeq" id="WP_038061736.1">
    <property type="nucleotide sequence ID" value="NZ_CP008796.1"/>
</dbReference>
<keyword evidence="1" id="KW-0547">Nucleotide-binding</keyword>
<evidence type="ECO:0000256" key="2">
    <source>
        <dbReference type="ARBA" id="ARBA00022840"/>
    </source>
</evidence>
<dbReference type="PANTHER" id="PTHR32071">
    <property type="entry name" value="TRANSCRIPTIONAL REGULATORY PROTEIN"/>
    <property type="match status" value="1"/>
</dbReference>
<dbReference type="PROSITE" id="PS00675">
    <property type="entry name" value="SIGMA54_INTERACT_1"/>
    <property type="match status" value="1"/>
</dbReference>
<protein>
    <submittedName>
        <fullName evidence="8">Fis family transcriptional regulator</fullName>
    </submittedName>
</protein>
<feature type="domain" description="Response regulatory" evidence="7">
    <location>
        <begin position="6"/>
        <end position="120"/>
    </location>
</feature>
<feature type="domain" description="Sigma-54 factor interaction" evidence="6">
    <location>
        <begin position="147"/>
        <end position="368"/>
    </location>
</feature>
<evidence type="ECO:0000259" key="7">
    <source>
        <dbReference type="PROSITE" id="PS50110"/>
    </source>
</evidence>
<evidence type="ECO:0000256" key="4">
    <source>
        <dbReference type="ARBA" id="ARBA00023163"/>
    </source>
</evidence>
<dbReference type="GO" id="GO:0005524">
    <property type="term" value="F:ATP binding"/>
    <property type="evidence" value="ECO:0007669"/>
    <property type="project" value="UniProtKB-KW"/>
</dbReference>
<dbReference type="Pfam" id="PF00158">
    <property type="entry name" value="Sigma54_activat"/>
    <property type="match status" value="1"/>
</dbReference>
<keyword evidence="4" id="KW-0804">Transcription</keyword>
<sequence>MVRNAKIFILEDDLSFATLLEVLLKERGYQVETCEDPELAFKKVFDFNPDLIITDLKLPKMNGIDFIEKVKPVLPNTLFLVITAYATVSSAVEAMKKGAVDYITKPLSSPEDFLSLVQNILAKKPKEDLKEETQEELPPLEILFLGMEEVYDKVVKVAPTDTTVILYGETGTGKSLIAKVIHRLSRRPGKFVEVNCAAIPETLIEAELFGYEKGAFTGALKSKPGKIELAKDGTLFLDEISEMNLTVQAKFLSVLQNRTFERLGSLTSIKTNARFITATNRDLIKLVKEGKFREDLFFRINVFPVEVKPLRERKQAILKIAEFIIHRLAKKLQRDPLPLSSHSKEFLLKYPFPGNVRELENLLERAFLMSEGKEIEVDLGYLQALPFSTEIKPLEKTSLLSEDVVDLRSLEKNAIIEALKKTKGNKKEAAKLLGISLRTLYYKLKEYDIKF</sequence>
<dbReference type="CDD" id="cd00156">
    <property type="entry name" value="REC"/>
    <property type="match status" value="1"/>
</dbReference>
<dbReference type="InterPro" id="IPR002197">
    <property type="entry name" value="HTH_Fis"/>
</dbReference>
<dbReference type="eggNOG" id="COG2204">
    <property type="taxonomic scope" value="Bacteria"/>
</dbReference>
<dbReference type="PROSITE" id="PS50045">
    <property type="entry name" value="SIGMA54_INTERACT_4"/>
    <property type="match status" value="1"/>
</dbReference>
<dbReference type="PROSITE" id="PS50110">
    <property type="entry name" value="RESPONSE_REGULATORY"/>
    <property type="match status" value="1"/>
</dbReference>
<dbReference type="GO" id="GO:0000160">
    <property type="term" value="P:phosphorelay signal transduction system"/>
    <property type="evidence" value="ECO:0007669"/>
    <property type="project" value="InterPro"/>
</dbReference>
<dbReference type="InterPro" id="IPR027417">
    <property type="entry name" value="P-loop_NTPase"/>
</dbReference>
<dbReference type="Gene3D" id="3.40.50.2300">
    <property type="match status" value="1"/>
</dbReference>
<gene>
    <name evidence="8" type="ORF">HL41_04680</name>
</gene>
<dbReference type="InterPro" id="IPR002078">
    <property type="entry name" value="Sigma_54_int"/>
</dbReference>
<dbReference type="STRING" id="289377.HL41_04680"/>
<accession>A0A075WUM0</accession>
<dbReference type="PRINTS" id="PR01590">
    <property type="entry name" value="HTHFIS"/>
</dbReference>
<dbReference type="PROSITE" id="PS00688">
    <property type="entry name" value="SIGMA54_INTERACT_3"/>
    <property type="match status" value="1"/>
</dbReference>
<dbReference type="Pfam" id="PF02954">
    <property type="entry name" value="HTH_8"/>
    <property type="match status" value="1"/>
</dbReference>
<keyword evidence="3" id="KW-0805">Transcription regulation</keyword>
<dbReference type="PaxDb" id="289377-HL41_04680"/>
<dbReference type="InterPro" id="IPR025662">
    <property type="entry name" value="Sigma_54_int_dom_ATP-bd_1"/>
</dbReference>
<reference evidence="8 9" key="1">
    <citation type="journal article" date="2015" name="Genome Announc.">
        <title>Genome Sequence of a Sulfate-Reducing Thermophilic Bacterium, Thermodesulfobacterium commune DSM 2178T (Phylum Thermodesulfobacteria).</title>
        <authorList>
            <person name="Bhatnagar S."/>
            <person name="Badger J.H."/>
            <person name="Madupu R."/>
            <person name="Khouri H.M."/>
            <person name="O'Connor E.M."/>
            <person name="Robb F.T."/>
            <person name="Ward N.L."/>
            <person name="Eisen J.A."/>
        </authorList>
    </citation>
    <scope>NUCLEOTIDE SEQUENCE [LARGE SCALE GENOMIC DNA]</scope>
    <source>
        <strain evidence="8 9">DSM 2178</strain>
    </source>
</reference>
<evidence type="ECO:0000256" key="3">
    <source>
        <dbReference type="ARBA" id="ARBA00023015"/>
    </source>
</evidence>
<dbReference type="Proteomes" id="UP000028481">
    <property type="component" value="Chromosome"/>
</dbReference>
<dbReference type="InterPro" id="IPR011006">
    <property type="entry name" value="CheY-like_superfamily"/>
</dbReference>
<evidence type="ECO:0000256" key="1">
    <source>
        <dbReference type="ARBA" id="ARBA00022741"/>
    </source>
</evidence>
<evidence type="ECO:0000259" key="6">
    <source>
        <dbReference type="PROSITE" id="PS50045"/>
    </source>
</evidence>
<dbReference type="FunFam" id="3.40.50.300:FF:000006">
    <property type="entry name" value="DNA-binding transcriptional regulator NtrC"/>
    <property type="match status" value="1"/>
</dbReference>
<keyword evidence="5" id="KW-0597">Phosphoprotein</keyword>
<dbReference type="HOGENOM" id="CLU_000445_0_6_0"/>
<dbReference type="CDD" id="cd00009">
    <property type="entry name" value="AAA"/>
    <property type="match status" value="1"/>
</dbReference>
<dbReference type="Gene3D" id="3.40.50.300">
    <property type="entry name" value="P-loop containing nucleotide triphosphate hydrolases"/>
    <property type="match status" value="1"/>
</dbReference>
<proteinExistence type="predicted"/>
<dbReference type="PANTHER" id="PTHR32071:SF57">
    <property type="entry name" value="C4-DICARBOXYLATE TRANSPORT TRANSCRIPTIONAL REGULATORY PROTEIN DCTD"/>
    <property type="match status" value="1"/>
</dbReference>
<dbReference type="InterPro" id="IPR058031">
    <property type="entry name" value="AAA_lid_NorR"/>
</dbReference>
<dbReference type="InterPro" id="IPR009057">
    <property type="entry name" value="Homeodomain-like_sf"/>
</dbReference>